<dbReference type="PANTHER" id="PTHR23359">
    <property type="entry name" value="NUCLEOTIDE KINASE"/>
    <property type="match status" value="1"/>
</dbReference>
<evidence type="ECO:0000313" key="4">
    <source>
        <dbReference type="EMBL" id="CAD8195236.1"/>
    </source>
</evidence>
<keyword evidence="5" id="KW-1185">Reference proteome</keyword>
<accession>A0A8S1X7Y8</accession>
<evidence type="ECO:0000313" key="5">
    <source>
        <dbReference type="Proteomes" id="UP000689195"/>
    </source>
</evidence>
<feature type="region of interest" description="Disordered" evidence="3">
    <location>
        <begin position="905"/>
        <end position="943"/>
    </location>
</feature>
<feature type="compositionally biased region" description="Acidic residues" evidence="3">
    <location>
        <begin position="633"/>
        <end position="648"/>
    </location>
</feature>
<evidence type="ECO:0000256" key="1">
    <source>
        <dbReference type="ARBA" id="ARBA00022741"/>
    </source>
</evidence>
<dbReference type="GO" id="GO:0019205">
    <property type="term" value="F:nucleobase-containing compound kinase activity"/>
    <property type="evidence" value="ECO:0007669"/>
    <property type="project" value="InterPro"/>
</dbReference>
<keyword evidence="2" id="KW-0175">Coiled coil</keyword>
<keyword evidence="1" id="KW-0547">Nucleotide-binding</keyword>
<dbReference type="GO" id="GO:0005524">
    <property type="term" value="F:ATP binding"/>
    <property type="evidence" value="ECO:0007669"/>
    <property type="project" value="InterPro"/>
</dbReference>
<dbReference type="Proteomes" id="UP000689195">
    <property type="component" value="Unassembled WGS sequence"/>
</dbReference>
<organism evidence="4 5">
    <name type="scientific">Paramecium pentaurelia</name>
    <dbReference type="NCBI Taxonomy" id="43138"/>
    <lineage>
        <taxon>Eukaryota</taxon>
        <taxon>Sar</taxon>
        <taxon>Alveolata</taxon>
        <taxon>Ciliophora</taxon>
        <taxon>Intramacronucleata</taxon>
        <taxon>Oligohymenophorea</taxon>
        <taxon>Peniculida</taxon>
        <taxon>Parameciidae</taxon>
        <taxon>Paramecium</taxon>
    </lineage>
</organism>
<evidence type="ECO:0008006" key="6">
    <source>
        <dbReference type="Google" id="ProtNLM"/>
    </source>
</evidence>
<name>A0A8S1X7Y8_9CILI</name>
<dbReference type="InterPro" id="IPR000850">
    <property type="entry name" value="Adenylat/UMP-CMP_kin"/>
</dbReference>
<dbReference type="GO" id="GO:0006139">
    <property type="term" value="P:nucleobase-containing compound metabolic process"/>
    <property type="evidence" value="ECO:0007669"/>
    <property type="project" value="InterPro"/>
</dbReference>
<dbReference type="OrthoDB" id="439792at2759"/>
<protein>
    <recommendedName>
        <fullName evidence="6">Adenylate kinase</fullName>
    </recommendedName>
</protein>
<dbReference type="Pfam" id="PF00406">
    <property type="entry name" value="ADK"/>
    <property type="match status" value="1"/>
</dbReference>
<gene>
    <name evidence="4" type="ORF">PPENT_87.1.T1090009</name>
</gene>
<sequence>MQNPLFYKNRLQRGDNLSVKFIVSLSQNLEYQKNVLKFWDQIGKNPQGKVLTTELLEVITAIMKCVICLPDESLKQLSQQYLESMTDVDPNLPEYLCYQVFVDALTQLLFQLIIQPDLSSAIYLLQTIHARIYRRQLIDVKDNTKKDIDYHILVKIHNTDKVEYSLKSDSKKSFFPIYYTEQYIYNEEQLQSAKVIPSRIIKYKLAPLNEIIPIGMSCECMIFNLMNNKCEQQAEYQHYTSTQYSFAKEIKLVGDVTETFLSTLPNSQLVPEIGLQFIIEQNDDSYGQHSQYYKLCKQIIRDIQWSQYPLNNQEGNKLLINIKSEFFTEEDYRIDQISKVNKKWERKIVSAKRQLLTSQLQTFDISKSSNPDKRQPKNIQSILRTFLGDLNQLKNQQQLESALEIIQEQQSNIQLPSFQQYLSKFISPKGQLPIDSKNPYEDDVIEYANQAPPQIFLIGKPRSGRSTFAKALAKQLDLEYLDLEKGIQRIYAKVAENENNPQMDEEGNPKEFLNPLEREVIDSLKFGRELTQEQLEQLLNVELQQDLPKNKGYILDLPLENQFWVNSILSNKMILPKIGCRYFTHVVNLEQSDEDVLHFAASIMEKQDDLIATSQFDREEQKRPKIKYKDPNDPDEEEDQGDNPDDEEKPPIIPEKDLFYRPLDQEFLIESLQNFQQSWQKLLSLYDHLPDQNIITLQSAGLTTQQLVDRVSTQILKGQPLRPLAIKLEGGSEKDLLGLNLTDEKVYRMWSQWQQVDAVELVLKDKIIPGKAEFACEYAGRVFLFDNEENQNKFINYPRKYLCKPPQLPKTYIVSVQGPKFSGKNTVASQLAEFYGYTLVDVEDIVRKKVQAQQERTKHLASTFDPRVNDIHLTEPEWKEFYKGNAIKDVLPMVLNYLNIPLQRKPPGWGEPKKEEEEQPPEEDEEKKKKEAKKQQAKKKKEEVVEVVEENVKPVTPPPEDVPTKEIIPLLDNELKVPETSKPKGIVIIGYPQTQEQIDQLNLWGIKIDKILILQDRSEEAGQILLQRNPDILIEQELTQINALTALLKEAYQEENVKEIPIDGTKDEVWSRVRLALDPFYIRVDDESLVRAPADVQEGEEPIPYGDYANYCPVTLQKTNWLVPGKEEFIALVRGRVYRFYGEKEQQIFKDNVQLFVPSKITIPQPRIMFIGVRGSGLRTQLKILNRLYKLPVLDLKANLIQNLEINKKNRQLNRYYLKGFKPKELDADGKEIPDAEITEDPADFDRKAHEIEVLNKILDCAGVIINANFFDVSEELVSTPIVDLLVEAKKLPEYVILLKIEPENFIKRNFNSKVIEDEYQMKMEELRQKRYQERVEARNKAIEEGAEELPSLEAPPGEEEDPEAPKLDEMLKEQKDKLLQQHEADMAKIEELQRQFEELKINAVILSTDTTIDNVTERITSQLENVMDREYRENMLEKEQCQKLNLYPDPTNFKLNKLDIYEKLYTHKQSKYGNRNAITLQNVPHCRDYPVLYRNRIYYLDNEDQREQVCQRPYKYFYKPTVPNDVQIKPTIFILGKVKSGKTEIVRLLSEKLKLARVKVSHLLADFVTNQTDLLAVNIKNQLKEGKEVDTQSIIQIIQKRIQLADIYNQGYILDGYPRTIDEALALSKVGIIPTVVFVCDKDDEYVIRKLNPKFGGIDHVVHSRLQANQTSLLASYYSSHFNNVRYLQVGQVSSWGMISLCTKCIQENLYSRALVARSLITQEPVRVSALTLTEEQIIQKLSPLYNYCPVLIKAKKNYLASQLRSPYLLFYDDQLYFVSSEDTEQDFIKNPTHYCNNSIEKYKIPRQLTVGDKFDPFPEYKGHCPVELINNNLVKGLSNLVIVHKNQQLIFANAHNMQLFEMNPQRYKHARLPDKMQLGELQSVKNIAKKVAKRGDCTSYLELHLKNIIIRVLAQLGYQKPKYPTLSCKETVLKFIAISLKANNKNKDSFYRNKYQEKLEKFMKNCTLAQEIQEMYKKSQESEIDEETLLQKVEQFDEFITELEGMEKQKYFQQFIR</sequence>
<proteinExistence type="predicted"/>
<feature type="region of interest" description="Disordered" evidence="3">
    <location>
        <begin position="611"/>
        <end position="653"/>
    </location>
</feature>
<evidence type="ECO:0000256" key="2">
    <source>
        <dbReference type="SAM" id="Coils"/>
    </source>
</evidence>
<feature type="region of interest" description="Disordered" evidence="3">
    <location>
        <begin position="1344"/>
        <end position="1365"/>
    </location>
</feature>
<reference evidence="4" key="1">
    <citation type="submission" date="2021-01" db="EMBL/GenBank/DDBJ databases">
        <authorList>
            <consortium name="Genoscope - CEA"/>
            <person name="William W."/>
        </authorList>
    </citation>
    <scope>NUCLEOTIDE SEQUENCE</scope>
</reference>
<feature type="compositionally biased region" description="Basic residues" evidence="3">
    <location>
        <begin position="930"/>
        <end position="939"/>
    </location>
</feature>
<evidence type="ECO:0000256" key="3">
    <source>
        <dbReference type="SAM" id="MobiDB-lite"/>
    </source>
</evidence>
<dbReference type="EMBL" id="CAJJDO010000109">
    <property type="protein sequence ID" value="CAD8195236.1"/>
    <property type="molecule type" value="Genomic_DNA"/>
</dbReference>
<feature type="coiled-coil region" evidence="2">
    <location>
        <begin position="1373"/>
        <end position="1410"/>
    </location>
</feature>
<feature type="compositionally biased region" description="Basic and acidic residues" evidence="3">
    <location>
        <begin position="616"/>
        <end position="632"/>
    </location>
</feature>
<comment type="caution">
    <text evidence="4">The sequence shown here is derived from an EMBL/GenBank/DDBJ whole genome shotgun (WGS) entry which is preliminary data.</text>
</comment>